<comment type="caution">
    <text evidence="2">The sequence shown here is derived from an EMBL/GenBank/DDBJ whole genome shotgun (WGS) entry which is preliminary data.</text>
</comment>
<accession>A0AAD5FGG3</accession>
<feature type="region of interest" description="Disordered" evidence="1">
    <location>
        <begin position="40"/>
        <end position="71"/>
    </location>
</feature>
<organism evidence="2 3">
    <name type="scientific">Silurus asotus</name>
    <name type="common">Amur catfish</name>
    <name type="synonym">Parasilurus asotus</name>
    <dbReference type="NCBI Taxonomy" id="30991"/>
    <lineage>
        <taxon>Eukaryota</taxon>
        <taxon>Metazoa</taxon>
        <taxon>Chordata</taxon>
        <taxon>Craniata</taxon>
        <taxon>Vertebrata</taxon>
        <taxon>Euteleostomi</taxon>
        <taxon>Actinopterygii</taxon>
        <taxon>Neopterygii</taxon>
        <taxon>Teleostei</taxon>
        <taxon>Ostariophysi</taxon>
        <taxon>Siluriformes</taxon>
        <taxon>Siluridae</taxon>
        <taxon>Silurus</taxon>
    </lineage>
</organism>
<evidence type="ECO:0000313" key="3">
    <source>
        <dbReference type="Proteomes" id="UP001205998"/>
    </source>
</evidence>
<evidence type="ECO:0000313" key="2">
    <source>
        <dbReference type="EMBL" id="KAI5614699.1"/>
    </source>
</evidence>
<dbReference type="AlphaFoldDB" id="A0AAD5FGG3"/>
<dbReference type="EMBL" id="MU558159">
    <property type="protein sequence ID" value="KAI5614699.1"/>
    <property type="molecule type" value="Genomic_DNA"/>
</dbReference>
<name>A0AAD5FGG3_SILAS</name>
<sequence length="95" mass="10148">MRASCSKKTNEISCLSLLWRACAYRAGPGRPEQRLRAGVTSVTGGGSTESGLLTKHGARDLPQPHAHNTRTTGASLANKLSRLNHGAVINERINN</sequence>
<evidence type="ECO:0000256" key="1">
    <source>
        <dbReference type="SAM" id="MobiDB-lite"/>
    </source>
</evidence>
<gene>
    <name evidence="2" type="ORF">C0J50_3511</name>
</gene>
<proteinExistence type="predicted"/>
<reference evidence="2" key="1">
    <citation type="submission" date="2018-07" db="EMBL/GenBank/DDBJ databases">
        <title>Comparative genomics of catfishes provides insights into carnivory and benthic adaptation.</title>
        <authorList>
            <person name="Zhang Y."/>
            <person name="Wang D."/>
            <person name="Peng Z."/>
            <person name="Zheng S."/>
            <person name="Shao F."/>
            <person name="Tao W."/>
        </authorList>
    </citation>
    <scope>NUCLEOTIDE SEQUENCE</scope>
    <source>
        <strain evidence="2">Chongqing</strain>
    </source>
</reference>
<protein>
    <submittedName>
        <fullName evidence="2">Uncharacterized protein</fullName>
    </submittedName>
</protein>
<keyword evidence="3" id="KW-1185">Reference proteome</keyword>
<dbReference type="Proteomes" id="UP001205998">
    <property type="component" value="Unassembled WGS sequence"/>
</dbReference>